<keyword evidence="8" id="KW-0809">Transit peptide</keyword>
<keyword evidence="11" id="KW-0406">Ion transport</keyword>
<dbReference type="InterPro" id="IPR020895">
    <property type="entry name" value="Frataxin_CS"/>
</dbReference>
<dbReference type="SUPFAM" id="SSF55387">
    <property type="entry name" value="Frataxin/Nqo15-like"/>
    <property type="match status" value="1"/>
</dbReference>
<dbReference type="Ensembl" id="ENSEBUT00000022665.1">
    <property type="protein sequence ID" value="ENSEBUP00000022088.1"/>
    <property type="gene ID" value="ENSEBUG00000013624.1"/>
</dbReference>
<evidence type="ECO:0000256" key="3">
    <source>
        <dbReference type="ARBA" id="ARBA00013107"/>
    </source>
</evidence>
<dbReference type="PROSITE" id="PS50810">
    <property type="entry name" value="FRATAXIN_2"/>
    <property type="match status" value="1"/>
</dbReference>
<evidence type="ECO:0000256" key="15">
    <source>
        <dbReference type="ARBA" id="ARBA00046911"/>
    </source>
</evidence>
<keyword evidence="12" id="KW-0496">Mitochondrion</keyword>
<keyword evidence="18" id="KW-1185">Reference proteome</keyword>
<evidence type="ECO:0000256" key="7">
    <source>
        <dbReference type="ARBA" id="ARBA00022496"/>
    </source>
</evidence>
<dbReference type="PROSITE" id="PS01344">
    <property type="entry name" value="FRATAXIN_1"/>
    <property type="match status" value="1"/>
</dbReference>
<dbReference type="FunFam" id="3.30.920.10:FF:000002">
    <property type="entry name" value="Frataxin, mitochondrial"/>
    <property type="match status" value="1"/>
</dbReference>
<comment type="similarity">
    <text evidence="2">Belongs to the frataxin family.</text>
</comment>
<evidence type="ECO:0000313" key="18">
    <source>
        <dbReference type="Proteomes" id="UP000694388"/>
    </source>
</evidence>
<keyword evidence="7" id="KW-0410">Iron transport</keyword>
<dbReference type="GO" id="GO:0004322">
    <property type="term" value="F:ferroxidase activity"/>
    <property type="evidence" value="ECO:0007669"/>
    <property type="project" value="UniProtKB-EC"/>
</dbReference>
<evidence type="ECO:0000256" key="1">
    <source>
        <dbReference type="ARBA" id="ARBA00004173"/>
    </source>
</evidence>
<keyword evidence="10" id="KW-0408">Iron</keyword>
<dbReference type="InterPro" id="IPR002908">
    <property type="entry name" value="Frataxin/CyaY"/>
</dbReference>
<sequence>PPSPSPSICSICTDRLNTSIEEAITTLALGATSGLGLSTINFNFSSSILFIKESASLILSSNSPLDQATYEKLADETLDAMAEFFEDLADAGYTAKDYDASFSAGVLTVKLGQRLGTYVINKQAPNRQIWLSSPFSGPKRYDWTGHGWVYNRDGLTLHDLLTTELSQTMNSSIDLMHLPHSGIDSFK</sequence>
<dbReference type="EC" id="1.16.3.1" evidence="3"/>
<keyword evidence="6" id="KW-0813">Transport</keyword>
<evidence type="ECO:0000256" key="12">
    <source>
        <dbReference type="ARBA" id="ARBA00023128"/>
    </source>
</evidence>
<evidence type="ECO:0000256" key="2">
    <source>
        <dbReference type="ARBA" id="ARBA00008183"/>
    </source>
</evidence>
<dbReference type="InterPro" id="IPR017789">
    <property type="entry name" value="Frataxin"/>
</dbReference>
<dbReference type="Proteomes" id="UP000694388">
    <property type="component" value="Unplaced"/>
</dbReference>
<dbReference type="GO" id="GO:0034986">
    <property type="term" value="F:iron chaperone activity"/>
    <property type="evidence" value="ECO:0007669"/>
    <property type="project" value="TreeGrafter"/>
</dbReference>
<evidence type="ECO:0000256" key="8">
    <source>
        <dbReference type="ARBA" id="ARBA00022946"/>
    </source>
</evidence>
<comment type="catalytic activity">
    <reaction evidence="16">
        <text>4 Fe(2+) + O2 + 4 H(+) = 4 Fe(3+) + 2 H2O</text>
        <dbReference type="Rhea" id="RHEA:11148"/>
        <dbReference type="ChEBI" id="CHEBI:15377"/>
        <dbReference type="ChEBI" id="CHEBI:15378"/>
        <dbReference type="ChEBI" id="CHEBI:15379"/>
        <dbReference type="ChEBI" id="CHEBI:29033"/>
        <dbReference type="ChEBI" id="CHEBI:29034"/>
        <dbReference type="EC" id="1.16.3.1"/>
    </reaction>
</comment>
<comment type="subunit">
    <text evidence="15">Interacts with ACO1. Interacts with ISCU (cytoplasmic form).</text>
</comment>
<dbReference type="GO" id="GO:0016226">
    <property type="term" value="P:iron-sulfur cluster assembly"/>
    <property type="evidence" value="ECO:0007669"/>
    <property type="project" value="InterPro"/>
</dbReference>
<evidence type="ECO:0000256" key="14">
    <source>
        <dbReference type="ARBA" id="ARBA00045532"/>
    </source>
</evidence>
<evidence type="ECO:0000256" key="5">
    <source>
        <dbReference type="ARBA" id="ARBA00022434"/>
    </source>
</evidence>
<dbReference type="PANTHER" id="PTHR16821">
    <property type="entry name" value="FRATAXIN"/>
    <property type="match status" value="1"/>
</dbReference>
<proteinExistence type="inferred from homology"/>
<dbReference type="PANTHER" id="PTHR16821:SF2">
    <property type="entry name" value="FRATAXIN, MITOCHONDRIAL"/>
    <property type="match status" value="1"/>
</dbReference>
<name>A0A8C4QZY1_EPTBU</name>
<evidence type="ECO:0000256" key="9">
    <source>
        <dbReference type="ARBA" id="ARBA00023002"/>
    </source>
</evidence>
<dbReference type="NCBIfam" id="TIGR03422">
    <property type="entry name" value="mito_frataxin"/>
    <property type="match status" value="1"/>
</dbReference>
<dbReference type="OMA" id="YERVCSD"/>
<evidence type="ECO:0000256" key="16">
    <source>
        <dbReference type="ARBA" id="ARBA00047990"/>
    </source>
</evidence>
<dbReference type="CDD" id="cd00503">
    <property type="entry name" value="Frataxin"/>
    <property type="match status" value="1"/>
</dbReference>
<dbReference type="NCBIfam" id="TIGR03421">
    <property type="entry name" value="FeS_CyaY"/>
    <property type="match status" value="1"/>
</dbReference>
<keyword evidence="9" id="KW-0560">Oxidoreductase</keyword>
<keyword evidence="5" id="KW-0409">Iron storage</keyword>
<comment type="function">
    <text evidence="14">Modulates the RNA-binding activity of ACO1. May be involved in the cytoplasmic iron-sulfur protein biogenesis. May contribute to oxidative stress resistance and overall cell survival.</text>
</comment>
<comment type="subcellular location">
    <subcellularLocation>
        <location evidence="1">Mitochondrion</location>
    </subcellularLocation>
</comment>
<dbReference type="InterPro" id="IPR036524">
    <property type="entry name" value="Frataxin/CyaY_sf"/>
</dbReference>
<evidence type="ECO:0000256" key="6">
    <source>
        <dbReference type="ARBA" id="ARBA00022448"/>
    </source>
</evidence>
<dbReference type="GO" id="GO:0006826">
    <property type="term" value="P:iron ion transport"/>
    <property type="evidence" value="ECO:0007669"/>
    <property type="project" value="UniProtKB-KW"/>
</dbReference>
<dbReference type="GeneTree" id="ENSGT00390000005811"/>
<dbReference type="SMART" id="SM01219">
    <property type="entry name" value="Frataxin_Cyay"/>
    <property type="match status" value="1"/>
</dbReference>
<dbReference type="GO" id="GO:0006879">
    <property type="term" value="P:intracellular iron ion homeostasis"/>
    <property type="evidence" value="ECO:0007669"/>
    <property type="project" value="UniProtKB-KW"/>
</dbReference>
<evidence type="ECO:0000256" key="4">
    <source>
        <dbReference type="ARBA" id="ARBA00014720"/>
    </source>
</evidence>
<evidence type="ECO:0000256" key="11">
    <source>
        <dbReference type="ARBA" id="ARBA00023065"/>
    </source>
</evidence>
<dbReference type="Gene3D" id="3.30.920.10">
    <property type="entry name" value="Frataxin/CyaY"/>
    <property type="match status" value="1"/>
</dbReference>
<evidence type="ECO:0000256" key="10">
    <source>
        <dbReference type="ARBA" id="ARBA00023004"/>
    </source>
</evidence>
<keyword evidence="13" id="KW-0350">Heme biosynthesis</keyword>
<dbReference type="PRINTS" id="PR00904">
    <property type="entry name" value="FRATAXIN"/>
</dbReference>
<dbReference type="GO" id="GO:0051537">
    <property type="term" value="F:2 iron, 2 sulfur cluster binding"/>
    <property type="evidence" value="ECO:0007669"/>
    <property type="project" value="TreeGrafter"/>
</dbReference>
<evidence type="ECO:0000256" key="13">
    <source>
        <dbReference type="ARBA" id="ARBA00023133"/>
    </source>
</evidence>
<dbReference type="GO" id="GO:0006783">
    <property type="term" value="P:heme biosynthetic process"/>
    <property type="evidence" value="ECO:0007669"/>
    <property type="project" value="UniProtKB-KW"/>
</dbReference>
<dbReference type="Pfam" id="PF01491">
    <property type="entry name" value="Frataxin_Cyay"/>
    <property type="match status" value="1"/>
</dbReference>
<organism evidence="17 18">
    <name type="scientific">Eptatretus burgeri</name>
    <name type="common">Inshore hagfish</name>
    <dbReference type="NCBI Taxonomy" id="7764"/>
    <lineage>
        <taxon>Eukaryota</taxon>
        <taxon>Metazoa</taxon>
        <taxon>Chordata</taxon>
        <taxon>Craniata</taxon>
        <taxon>Vertebrata</taxon>
        <taxon>Cyclostomata</taxon>
        <taxon>Myxini</taxon>
        <taxon>Myxiniformes</taxon>
        <taxon>Myxinidae</taxon>
        <taxon>Eptatretinae</taxon>
        <taxon>Eptatretus</taxon>
    </lineage>
</organism>
<protein>
    <recommendedName>
        <fullName evidence="4">Frataxin, mitochondrial</fullName>
        <ecNumber evidence="3">1.16.3.1</ecNumber>
    </recommendedName>
</protein>
<evidence type="ECO:0000313" key="17">
    <source>
        <dbReference type="Ensembl" id="ENSEBUP00000022088.1"/>
    </source>
</evidence>
<reference evidence="17" key="1">
    <citation type="submission" date="2025-08" db="UniProtKB">
        <authorList>
            <consortium name="Ensembl"/>
        </authorList>
    </citation>
    <scope>IDENTIFICATION</scope>
</reference>
<dbReference type="GO" id="GO:0008198">
    <property type="term" value="F:ferrous iron binding"/>
    <property type="evidence" value="ECO:0007669"/>
    <property type="project" value="TreeGrafter"/>
</dbReference>
<reference evidence="17" key="2">
    <citation type="submission" date="2025-09" db="UniProtKB">
        <authorList>
            <consortium name="Ensembl"/>
        </authorList>
    </citation>
    <scope>IDENTIFICATION</scope>
</reference>
<dbReference type="GO" id="GO:0008199">
    <property type="term" value="F:ferric iron binding"/>
    <property type="evidence" value="ECO:0007669"/>
    <property type="project" value="InterPro"/>
</dbReference>
<dbReference type="AlphaFoldDB" id="A0A8C4QZY1"/>
<accession>A0A8C4QZY1</accession>
<dbReference type="GO" id="GO:0005739">
    <property type="term" value="C:mitochondrion"/>
    <property type="evidence" value="ECO:0007669"/>
    <property type="project" value="UniProtKB-SubCell"/>
</dbReference>